<keyword evidence="2" id="KW-0472">Membrane</keyword>
<feature type="region of interest" description="Disordered" evidence="1">
    <location>
        <begin position="568"/>
        <end position="587"/>
    </location>
</feature>
<feature type="transmembrane region" description="Helical" evidence="2">
    <location>
        <begin position="12"/>
        <end position="29"/>
    </location>
</feature>
<dbReference type="AlphaFoldDB" id="A0AAV3XCD4"/>
<gene>
    <name evidence="4" type="ORF">MiSe_46450</name>
</gene>
<keyword evidence="2" id="KW-0812">Transmembrane</keyword>
<keyword evidence="5" id="KW-1185">Reference proteome</keyword>
<evidence type="ECO:0000256" key="2">
    <source>
        <dbReference type="SAM" id="Phobius"/>
    </source>
</evidence>
<dbReference type="PANTHER" id="PTHR34675:SF1">
    <property type="entry name" value="PROTEIN TRIGALACTOSYLDIACYLGLYCEROL 2, CHLOROPLASTIC"/>
    <property type="match status" value="1"/>
</dbReference>
<dbReference type="Gene3D" id="1.20.120.20">
    <property type="entry name" value="Apolipoprotein"/>
    <property type="match status" value="1"/>
</dbReference>
<dbReference type="EMBL" id="BLAY01000076">
    <property type="protein sequence ID" value="GET39873.1"/>
    <property type="molecule type" value="Genomic_DNA"/>
</dbReference>
<evidence type="ECO:0000256" key="1">
    <source>
        <dbReference type="SAM" id="MobiDB-lite"/>
    </source>
</evidence>
<sequence>MRSRTVREGSVGLFFLLGIGLFVAMSVWLRQTYFGDRGYQAIVEFDNAAGMQIGTPVRYRGVKVGQVMTIKPATDKVNVEIKITEPGLIIPRNVRVEVNQSGFIGQNAIDIVPTETVSASIQGVNPLDPSCKDRNLIICNNDSIKGQVGFSLDEFLRLYTDEKFYANINSAIQNTAMAAQSVSQLSRDLSSFTVTAKQQLTSVSAAANAIGRTAEKFGPTADKLNRTVDQFAVTANQISATANRTADQFALTANQIGATANRTADRFNRNMDLLTATANRTANQLSRDINQISTNANRTIDRVGTTVDRVGTTFERVGNNADRTVQRVGTTFERVGNNADRTVQRVGTTFERVGTNTERTVQRVGIAADRFGATAEQLGVTAGQVGSLATNINNLVTNNQASLVATLDNLSKTSAELRTVVSNLNPAINRIAQGELIKNLETLSANAAQTSANLRDLTGALNNPFTLLVLQQTLDSARVTFQNAQKITSDLDDLTGDPAFRNKLRNLVNGLSDLVSSTNQLQEQVEVARFLTPMVEAANMNIPQMPSTFQMDQISVVDLSMPIVSPSKGEAPKSIIFQRNPTRENPN</sequence>
<proteinExistence type="predicted"/>
<name>A0AAV3XCD4_9CYAN</name>
<dbReference type="PANTHER" id="PTHR34675">
    <property type="entry name" value="PROTEIN TRIGALACTOSYLDIACYLGLYCEROL 2, CHLOROPLASTIC"/>
    <property type="match status" value="1"/>
</dbReference>
<evidence type="ECO:0000313" key="5">
    <source>
        <dbReference type="Proteomes" id="UP001050975"/>
    </source>
</evidence>
<dbReference type="RefSeq" id="WP_226585522.1">
    <property type="nucleotide sequence ID" value="NZ_BLAY01000076.1"/>
</dbReference>
<feature type="compositionally biased region" description="Polar residues" evidence="1">
    <location>
        <begin position="577"/>
        <end position="587"/>
    </location>
</feature>
<evidence type="ECO:0000313" key="4">
    <source>
        <dbReference type="EMBL" id="GET39873.1"/>
    </source>
</evidence>
<feature type="domain" description="Mce/MlaD" evidence="3">
    <location>
        <begin position="37"/>
        <end position="113"/>
    </location>
</feature>
<dbReference type="Proteomes" id="UP001050975">
    <property type="component" value="Unassembled WGS sequence"/>
</dbReference>
<dbReference type="Pfam" id="PF02470">
    <property type="entry name" value="MlaD"/>
    <property type="match status" value="1"/>
</dbReference>
<protein>
    <submittedName>
        <fullName evidence="4">Methyl-accepting chemotaxis sensory transducer</fullName>
    </submittedName>
</protein>
<evidence type="ECO:0000259" key="3">
    <source>
        <dbReference type="Pfam" id="PF02470"/>
    </source>
</evidence>
<dbReference type="InterPro" id="IPR003399">
    <property type="entry name" value="Mce/MlaD"/>
</dbReference>
<organism evidence="4 5">
    <name type="scientific">Microseira wollei NIES-4236</name>
    <dbReference type="NCBI Taxonomy" id="2530354"/>
    <lineage>
        <taxon>Bacteria</taxon>
        <taxon>Bacillati</taxon>
        <taxon>Cyanobacteriota</taxon>
        <taxon>Cyanophyceae</taxon>
        <taxon>Oscillatoriophycideae</taxon>
        <taxon>Aerosakkonematales</taxon>
        <taxon>Aerosakkonemataceae</taxon>
        <taxon>Microseira</taxon>
    </lineage>
</organism>
<reference evidence="4" key="1">
    <citation type="submission" date="2019-10" db="EMBL/GenBank/DDBJ databases">
        <title>Draft genome sequece of Microseira wollei NIES-4236.</title>
        <authorList>
            <person name="Yamaguchi H."/>
            <person name="Suzuki S."/>
            <person name="Kawachi M."/>
        </authorList>
    </citation>
    <scope>NUCLEOTIDE SEQUENCE</scope>
    <source>
        <strain evidence="4">NIES-4236</strain>
    </source>
</reference>
<dbReference type="InterPro" id="IPR039342">
    <property type="entry name" value="TGD2-like"/>
</dbReference>
<comment type="caution">
    <text evidence="4">The sequence shown here is derived from an EMBL/GenBank/DDBJ whole genome shotgun (WGS) entry which is preliminary data.</text>
</comment>
<accession>A0AAV3XCD4</accession>
<keyword evidence="2" id="KW-1133">Transmembrane helix</keyword>